<feature type="transmembrane region" description="Helical" evidence="1">
    <location>
        <begin position="143"/>
        <end position="161"/>
    </location>
</feature>
<feature type="transmembrane region" description="Helical" evidence="1">
    <location>
        <begin position="112"/>
        <end position="131"/>
    </location>
</feature>
<feature type="transmembrane region" description="Helical" evidence="1">
    <location>
        <begin position="207"/>
        <end position="240"/>
    </location>
</feature>
<keyword evidence="1" id="KW-0472">Membrane</keyword>
<evidence type="ECO:0008006" key="3">
    <source>
        <dbReference type="Google" id="ProtNLM"/>
    </source>
</evidence>
<keyword evidence="1" id="KW-0812">Transmembrane</keyword>
<dbReference type="RefSeq" id="WP_348265043.1">
    <property type="nucleotide sequence ID" value="NZ_CP121196.1"/>
</dbReference>
<keyword evidence="1" id="KW-1133">Transmembrane helix</keyword>
<feature type="transmembrane region" description="Helical" evidence="1">
    <location>
        <begin position="167"/>
        <end position="186"/>
    </location>
</feature>
<protein>
    <recommendedName>
        <fullName evidence="3">4-hydroxybenzoate polyprenyltransferase</fullName>
    </recommendedName>
</protein>
<sequence>MPRALHLWHLASLDAPTVAVVWTIAFASAAGVHLDAWVLLLIACGTWCVYVGDRLLDVQRAMRLDSLDNPRERHYFHWHHRRWLIPGACAAAAIAALLIVDRMSSAARHRDSVLAAAALLYFSGVHSTATMPHWIRKRMSKEFVVGLLFTAGCAAPTLARIAPVRWPLIVCLASFAALAWLNCFAIERWESSDFETGISSRSNTLSIVFFVMAAALSFVSTQIAGMVCIAGISATLLTLLDLTRRRVSTLTLRTLADMVLLTPLILLASVRPG</sequence>
<organism evidence="2">
    <name type="scientific">Telmatobacter sp. DSM 110680</name>
    <dbReference type="NCBI Taxonomy" id="3036704"/>
    <lineage>
        <taxon>Bacteria</taxon>
        <taxon>Pseudomonadati</taxon>
        <taxon>Acidobacteriota</taxon>
        <taxon>Terriglobia</taxon>
        <taxon>Terriglobales</taxon>
        <taxon>Acidobacteriaceae</taxon>
        <taxon>Telmatobacter</taxon>
    </lineage>
</organism>
<feature type="transmembrane region" description="Helical" evidence="1">
    <location>
        <begin position="252"/>
        <end position="270"/>
    </location>
</feature>
<evidence type="ECO:0000256" key="1">
    <source>
        <dbReference type="SAM" id="Phobius"/>
    </source>
</evidence>
<feature type="transmembrane region" description="Helical" evidence="1">
    <location>
        <begin position="83"/>
        <end position="100"/>
    </location>
</feature>
<gene>
    <name evidence="2" type="ORF">P8935_11005</name>
</gene>
<reference evidence="2" key="1">
    <citation type="submission" date="2023-03" db="EMBL/GenBank/DDBJ databases">
        <title>Edaphobacter sp.</title>
        <authorList>
            <person name="Huber K.J."/>
            <person name="Papendorf J."/>
            <person name="Pilke C."/>
            <person name="Bunk B."/>
            <person name="Sproeer C."/>
            <person name="Pester M."/>
        </authorList>
    </citation>
    <scope>NUCLEOTIDE SEQUENCE</scope>
    <source>
        <strain evidence="2">DSM 110680</strain>
    </source>
</reference>
<feature type="transmembrane region" description="Helical" evidence="1">
    <location>
        <begin position="36"/>
        <end position="56"/>
    </location>
</feature>
<dbReference type="EMBL" id="CP121196">
    <property type="protein sequence ID" value="XBH19822.1"/>
    <property type="molecule type" value="Genomic_DNA"/>
</dbReference>
<evidence type="ECO:0000313" key="2">
    <source>
        <dbReference type="EMBL" id="XBH19822.1"/>
    </source>
</evidence>
<feature type="transmembrane region" description="Helical" evidence="1">
    <location>
        <begin position="7"/>
        <end position="30"/>
    </location>
</feature>
<dbReference type="AlphaFoldDB" id="A0AAU7DNV6"/>
<accession>A0AAU7DNV6</accession>
<name>A0AAU7DNV6_9BACT</name>
<proteinExistence type="predicted"/>